<sequence>MSIIGIKGVFVFTKLLGGIGLAAVTFSTVLILFSILTLVYFLYRFVWIFSAEGTNLRMERKFRRYMEKLSQQELIHRITLSRTVDQENIKHLVTLVNQEINLRKVHIDPTIVPEIQNLLNSCRYAQDFNKALRIYKIVIDTDIALLNSTLRELLDETIKLRWLIIELSYALSIFS</sequence>
<name>A0A8S0Y6H9_9GAMM</name>
<evidence type="ECO:0000256" key="1">
    <source>
        <dbReference type="SAM" id="Phobius"/>
    </source>
</evidence>
<dbReference type="AlphaFoldDB" id="A0A8S0Y6H9"/>
<proteinExistence type="predicted"/>
<dbReference type="RefSeq" id="WP_174626295.1">
    <property type="nucleotide sequence ID" value="NZ_CADCXN010000070.1"/>
</dbReference>
<evidence type="ECO:0000313" key="2">
    <source>
        <dbReference type="EMBL" id="CAA9891425.1"/>
    </source>
</evidence>
<reference evidence="2 3" key="1">
    <citation type="submission" date="2020-02" db="EMBL/GenBank/DDBJ databases">
        <authorList>
            <person name="Hogendoorn C."/>
        </authorList>
    </citation>
    <scope>NUCLEOTIDE SEQUENCE [LARGE SCALE GENOMIC DNA]</scope>
    <source>
        <strain evidence="2">METHB21</strain>
    </source>
</reference>
<dbReference type="Proteomes" id="UP000494216">
    <property type="component" value="Unassembled WGS sequence"/>
</dbReference>
<keyword evidence="3" id="KW-1185">Reference proteome</keyword>
<dbReference type="EMBL" id="CADCXN010000070">
    <property type="protein sequence ID" value="CAA9891425.1"/>
    <property type="molecule type" value="Genomic_DNA"/>
</dbReference>
<keyword evidence="1" id="KW-0472">Membrane</keyword>
<gene>
    <name evidence="2" type="ORF">METHB2_400007</name>
</gene>
<protein>
    <submittedName>
        <fullName evidence="2">Uncharacterized protein</fullName>
    </submittedName>
</protein>
<comment type="caution">
    <text evidence="2">The sequence shown here is derived from an EMBL/GenBank/DDBJ whole genome shotgun (WGS) entry which is preliminary data.</text>
</comment>
<keyword evidence="1" id="KW-1133">Transmembrane helix</keyword>
<evidence type="ECO:0000313" key="3">
    <source>
        <dbReference type="Proteomes" id="UP000494216"/>
    </source>
</evidence>
<feature type="transmembrane region" description="Helical" evidence="1">
    <location>
        <begin position="12"/>
        <end position="35"/>
    </location>
</feature>
<accession>A0A8S0Y6H9</accession>
<organism evidence="2 3">
    <name type="scientific">Candidatus Methylobacter favarea</name>
    <dbReference type="NCBI Taxonomy" id="2707345"/>
    <lineage>
        <taxon>Bacteria</taxon>
        <taxon>Pseudomonadati</taxon>
        <taxon>Pseudomonadota</taxon>
        <taxon>Gammaproteobacteria</taxon>
        <taxon>Methylococcales</taxon>
        <taxon>Methylococcaceae</taxon>
        <taxon>Methylobacter</taxon>
    </lineage>
</organism>
<keyword evidence="1" id="KW-0812">Transmembrane</keyword>